<evidence type="ECO:0000313" key="3">
    <source>
        <dbReference type="Proteomes" id="UP000530571"/>
    </source>
</evidence>
<sequence>MAREVFSRFDAADYLKTNEDIAAFLDAAMEEGGDDPEYIAVVLGTIARARNMSQLARDTGLSREGLSRALSGNGNPTMATLMKVAKALDLKIQVVPALSAGAASSASEHRAASQV</sequence>
<reference evidence="2 3" key="1">
    <citation type="submission" date="2020-08" db="EMBL/GenBank/DDBJ databases">
        <title>Genomic Encyclopedia of Type Strains, Phase IV (KMG-IV): sequencing the most valuable type-strain genomes for metagenomic binning, comparative biology and taxonomic classification.</title>
        <authorList>
            <person name="Goeker M."/>
        </authorList>
    </citation>
    <scope>NUCLEOTIDE SEQUENCE [LARGE SCALE GENOMIC DNA]</scope>
    <source>
        <strain evidence="2 3">DSM 28101</strain>
    </source>
</reference>
<dbReference type="RefSeq" id="WP_183489054.1">
    <property type="nucleotide sequence ID" value="NZ_JACIDZ010000013.1"/>
</dbReference>
<dbReference type="AlphaFoldDB" id="A0A7W6KPQ0"/>
<dbReference type="Pfam" id="PF21716">
    <property type="entry name" value="dnstrm_HI1420"/>
    <property type="match status" value="1"/>
</dbReference>
<dbReference type="Proteomes" id="UP000530571">
    <property type="component" value="Unassembled WGS sequence"/>
</dbReference>
<protein>
    <submittedName>
        <fullName evidence="2">Putative addiction module antidote protein</fullName>
    </submittedName>
</protein>
<accession>A0A7W6KPQ0</accession>
<dbReference type="Gene3D" id="1.10.260.40">
    <property type="entry name" value="lambda repressor-like DNA-binding domains"/>
    <property type="match status" value="1"/>
</dbReference>
<dbReference type="InterPro" id="IPR014057">
    <property type="entry name" value="HI1420"/>
</dbReference>
<dbReference type="InterPro" id="IPR010982">
    <property type="entry name" value="Lambda_DNA-bd_dom_sf"/>
</dbReference>
<dbReference type="CDD" id="cd00093">
    <property type="entry name" value="HTH_XRE"/>
    <property type="match status" value="1"/>
</dbReference>
<gene>
    <name evidence="2" type="ORF">GGR30_003631</name>
</gene>
<dbReference type="NCBIfam" id="TIGR02684">
    <property type="entry name" value="dnstrm_HI1420"/>
    <property type="match status" value="1"/>
</dbReference>
<evidence type="ECO:0000313" key="2">
    <source>
        <dbReference type="EMBL" id="MBB4123683.1"/>
    </source>
</evidence>
<dbReference type="GO" id="GO:0003677">
    <property type="term" value="F:DNA binding"/>
    <property type="evidence" value="ECO:0007669"/>
    <property type="project" value="InterPro"/>
</dbReference>
<keyword evidence="3" id="KW-1185">Reference proteome</keyword>
<name>A0A7W6KPQ0_9HYPH</name>
<dbReference type="InterPro" id="IPR001387">
    <property type="entry name" value="Cro/C1-type_HTH"/>
</dbReference>
<organism evidence="2 3">
    <name type="scientific">Martelella radicis</name>
    <dbReference type="NCBI Taxonomy" id="1397476"/>
    <lineage>
        <taxon>Bacteria</taxon>
        <taxon>Pseudomonadati</taxon>
        <taxon>Pseudomonadota</taxon>
        <taxon>Alphaproteobacteria</taxon>
        <taxon>Hyphomicrobiales</taxon>
        <taxon>Aurantimonadaceae</taxon>
        <taxon>Martelella</taxon>
    </lineage>
</organism>
<dbReference type="PANTHER" id="PTHR40275">
    <property type="entry name" value="SSL7038 PROTEIN"/>
    <property type="match status" value="1"/>
</dbReference>
<dbReference type="PANTHER" id="PTHR40275:SF1">
    <property type="entry name" value="SSL7038 PROTEIN"/>
    <property type="match status" value="1"/>
</dbReference>
<proteinExistence type="predicted"/>
<feature type="domain" description="HTH cro/C1-type" evidence="1">
    <location>
        <begin position="52"/>
        <end position="95"/>
    </location>
</feature>
<evidence type="ECO:0000259" key="1">
    <source>
        <dbReference type="PROSITE" id="PS50943"/>
    </source>
</evidence>
<dbReference type="EMBL" id="JACIDZ010000013">
    <property type="protein sequence ID" value="MBB4123683.1"/>
    <property type="molecule type" value="Genomic_DNA"/>
</dbReference>
<comment type="caution">
    <text evidence="2">The sequence shown here is derived from an EMBL/GenBank/DDBJ whole genome shotgun (WGS) entry which is preliminary data.</text>
</comment>
<dbReference type="SMART" id="SM00530">
    <property type="entry name" value="HTH_XRE"/>
    <property type="match status" value="1"/>
</dbReference>
<dbReference type="SUPFAM" id="SSF47413">
    <property type="entry name" value="lambda repressor-like DNA-binding domains"/>
    <property type="match status" value="1"/>
</dbReference>
<dbReference type="PROSITE" id="PS50943">
    <property type="entry name" value="HTH_CROC1"/>
    <property type="match status" value="1"/>
</dbReference>